<dbReference type="CDD" id="cd17393">
    <property type="entry name" value="MFS_MosC_like"/>
    <property type="match status" value="1"/>
</dbReference>
<feature type="transmembrane region" description="Helical" evidence="5">
    <location>
        <begin position="118"/>
        <end position="140"/>
    </location>
</feature>
<evidence type="ECO:0000256" key="3">
    <source>
        <dbReference type="ARBA" id="ARBA00022989"/>
    </source>
</evidence>
<dbReference type="OrthoDB" id="9809599at2"/>
<dbReference type="GO" id="GO:0022857">
    <property type="term" value="F:transmembrane transporter activity"/>
    <property type="evidence" value="ECO:0007669"/>
    <property type="project" value="InterPro"/>
</dbReference>
<feature type="transmembrane region" description="Helical" evidence="5">
    <location>
        <begin position="187"/>
        <end position="203"/>
    </location>
</feature>
<keyword evidence="2 5" id="KW-0812">Transmembrane</keyword>
<keyword evidence="3 5" id="KW-1133">Transmembrane helix</keyword>
<name>A0A4U5TST1_9FLAO</name>
<evidence type="ECO:0000313" key="7">
    <source>
        <dbReference type="EMBL" id="TKS57226.1"/>
    </source>
</evidence>
<accession>A0A4U5TST1</accession>
<dbReference type="Pfam" id="PF07690">
    <property type="entry name" value="MFS_1"/>
    <property type="match status" value="1"/>
</dbReference>
<feature type="transmembrane region" description="Helical" evidence="5">
    <location>
        <begin position="378"/>
        <end position="399"/>
    </location>
</feature>
<dbReference type="PROSITE" id="PS50850">
    <property type="entry name" value="MFS"/>
    <property type="match status" value="1"/>
</dbReference>
<feature type="transmembrane region" description="Helical" evidence="5">
    <location>
        <begin position="66"/>
        <end position="86"/>
    </location>
</feature>
<feature type="transmembrane region" description="Helical" evidence="5">
    <location>
        <begin position="161"/>
        <end position="181"/>
    </location>
</feature>
<dbReference type="InterPro" id="IPR051788">
    <property type="entry name" value="MFS_Transporter"/>
</dbReference>
<evidence type="ECO:0000256" key="2">
    <source>
        <dbReference type="ARBA" id="ARBA00022692"/>
    </source>
</evidence>
<sequence>MNSLVVLNRSSTIFDPRYYSMKALGLILRSQYFFAPALIFLSLNLCVGTWAVSIPQIKSQIGFSEAALGIAILCFGFGTFVMILFSPKLIKHFGLGKACLIGIIAVCIAFLGPYLISTYIGLCLALFLLGLSTGFTDISMNTLVSQIESIQKVNIMSANHGFFSLGGVLSGGLGALCLSYFGEVPFWFVLGLSGLVLILNLYFSRSYTAINVEHSDSPSLDLGYIKPLFVLLIIGFICMAGEGAVADWSALYLEDICHAQPKWWAVGFFSFSIFMTLGRFLGDGICNRYGSKNVLTFGLFASVFGFGLILLKSTFWAIFGFGLVGLGLSVVVPELFRLGGRYPKLDKSRSISLIAGSGYIGFLIGPVLLGFIADFSDLWWSFILVLVLVLLSFIMSLFYKTPVED</sequence>
<keyword evidence="4 5" id="KW-0472">Membrane</keyword>
<comment type="subcellular location">
    <subcellularLocation>
        <location evidence="1">Membrane</location>
        <topology evidence="1">Multi-pass membrane protein</topology>
    </subcellularLocation>
</comment>
<evidence type="ECO:0000256" key="1">
    <source>
        <dbReference type="ARBA" id="ARBA00004141"/>
    </source>
</evidence>
<dbReference type="EMBL" id="SWMU01000001">
    <property type="protein sequence ID" value="TKS57226.1"/>
    <property type="molecule type" value="Genomic_DNA"/>
</dbReference>
<protein>
    <submittedName>
        <fullName evidence="7">MFS transporter</fullName>
    </submittedName>
</protein>
<reference evidence="7 8" key="1">
    <citation type="submission" date="2019-04" db="EMBL/GenBank/DDBJ databases">
        <title>Psychroflexus halotolerans sp. nov., isolated from a marine solar saltern.</title>
        <authorList>
            <person name="Feng X."/>
        </authorList>
    </citation>
    <scope>NUCLEOTIDE SEQUENCE [LARGE SCALE GENOMIC DNA]</scope>
    <source>
        <strain evidence="7 8">WDS2C27</strain>
    </source>
</reference>
<feature type="transmembrane region" description="Helical" evidence="5">
    <location>
        <begin position="224"/>
        <end position="243"/>
    </location>
</feature>
<comment type="caution">
    <text evidence="7">The sequence shown here is derived from an EMBL/GenBank/DDBJ whole genome shotgun (WGS) entry which is preliminary data.</text>
</comment>
<dbReference type="PANTHER" id="PTHR23514:SF13">
    <property type="entry name" value="INNER MEMBRANE PROTEIN YBJJ"/>
    <property type="match status" value="1"/>
</dbReference>
<feature type="transmembrane region" description="Helical" evidence="5">
    <location>
        <begin position="351"/>
        <end position="372"/>
    </location>
</feature>
<keyword evidence="8" id="KW-1185">Reference proteome</keyword>
<dbReference type="Gene3D" id="1.20.1250.20">
    <property type="entry name" value="MFS general substrate transporter like domains"/>
    <property type="match status" value="2"/>
</dbReference>
<feature type="transmembrane region" description="Helical" evidence="5">
    <location>
        <begin position="263"/>
        <end position="282"/>
    </location>
</feature>
<dbReference type="InterPro" id="IPR011701">
    <property type="entry name" value="MFS"/>
</dbReference>
<feature type="domain" description="Major facilitator superfamily (MFS) profile" evidence="6">
    <location>
        <begin position="32"/>
        <end position="404"/>
    </location>
</feature>
<proteinExistence type="predicted"/>
<dbReference type="GO" id="GO:0016020">
    <property type="term" value="C:membrane"/>
    <property type="evidence" value="ECO:0007669"/>
    <property type="project" value="UniProtKB-SubCell"/>
</dbReference>
<dbReference type="AlphaFoldDB" id="A0A4U5TST1"/>
<feature type="transmembrane region" description="Helical" evidence="5">
    <location>
        <begin position="32"/>
        <end position="54"/>
    </location>
</feature>
<evidence type="ECO:0000256" key="4">
    <source>
        <dbReference type="ARBA" id="ARBA00023136"/>
    </source>
</evidence>
<feature type="transmembrane region" description="Helical" evidence="5">
    <location>
        <begin position="317"/>
        <end position="339"/>
    </location>
</feature>
<evidence type="ECO:0000313" key="8">
    <source>
        <dbReference type="Proteomes" id="UP000306552"/>
    </source>
</evidence>
<gene>
    <name evidence="7" type="ORF">FCN74_02055</name>
</gene>
<evidence type="ECO:0000256" key="5">
    <source>
        <dbReference type="SAM" id="Phobius"/>
    </source>
</evidence>
<feature type="transmembrane region" description="Helical" evidence="5">
    <location>
        <begin position="294"/>
        <end position="311"/>
    </location>
</feature>
<dbReference type="PANTHER" id="PTHR23514">
    <property type="entry name" value="BYPASS OF STOP CODON PROTEIN 6"/>
    <property type="match status" value="1"/>
</dbReference>
<dbReference type="SUPFAM" id="SSF103473">
    <property type="entry name" value="MFS general substrate transporter"/>
    <property type="match status" value="1"/>
</dbReference>
<organism evidence="7 8">
    <name type="scientific">Mesohalobacter halotolerans</name>
    <dbReference type="NCBI Taxonomy" id="1883405"/>
    <lineage>
        <taxon>Bacteria</taxon>
        <taxon>Pseudomonadati</taxon>
        <taxon>Bacteroidota</taxon>
        <taxon>Flavobacteriia</taxon>
        <taxon>Flavobacteriales</taxon>
        <taxon>Flavobacteriaceae</taxon>
        <taxon>Mesohalobacter</taxon>
    </lineage>
</organism>
<evidence type="ECO:0000259" key="6">
    <source>
        <dbReference type="PROSITE" id="PS50850"/>
    </source>
</evidence>
<dbReference type="InterPro" id="IPR020846">
    <property type="entry name" value="MFS_dom"/>
</dbReference>
<dbReference type="Proteomes" id="UP000306552">
    <property type="component" value="Unassembled WGS sequence"/>
</dbReference>
<dbReference type="RefSeq" id="WP_138930929.1">
    <property type="nucleotide sequence ID" value="NZ_SWMU01000001.1"/>
</dbReference>
<dbReference type="InterPro" id="IPR036259">
    <property type="entry name" value="MFS_trans_sf"/>
</dbReference>